<evidence type="ECO:0000313" key="4">
    <source>
        <dbReference type="Proteomes" id="UP000637643"/>
    </source>
</evidence>
<evidence type="ECO:0008006" key="5">
    <source>
        <dbReference type="Google" id="ProtNLM"/>
    </source>
</evidence>
<gene>
    <name evidence="3" type="ORF">GCM10010912_33610</name>
</gene>
<protein>
    <recommendedName>
        <fullName evidence="5">Copper amine oxidase-like N-terminal domain-containing protein</fullName>
    </recommendedName>
</protein>
<feature type="region of interest" description="Disordered" evidence="1">
    <location>
        <begin position="95"/>
        <end position="115"/>
    </location>
</feature>
<dbReference type="Proteomes" id="UP000637643">
    <property type="component" value="Unassembled WGS sequence"/>
</dbReference>
<feature type="compositionally biased region" description="Low complexity" evidence="1">
    <location>
        <begin position="95"/>
        <end position="108"/>
    </location>
</feature>
<evidence type="ECO:0000256" key="2">
    <source>
        <dbReference type="SAM" id="SignalP"/>
    </source>
</evidence>
<organism evidence="3 4">
    <name type="scientific">Paenibacillus albidus</name>
    <dbReference type="NCBI Taxonomy" id="2041023"/>
    <lineage>
        <taxon>Bacteria</taxon>
        <taxon>Bacillati</taxon>
        <taxon>Bacillota</taxon>
        <taxon>Bacilli</taxon>
        <taxon>Bacillales</taxon>
        <taxon>Paenibacillaceae</taxon>
        <taxon>Paenibacillus</taxon>
    </lineage>
</organism>
<reference evidence="3" key="2">
    <citation type="submission" date="2020-09" db="EMBL/GenBank/DDBJ databases">
        <authorList>
            <person name="Sun Q."/>
            <person name="Zhou Y."/>
        </authorList>
    </citation>
    <scope>NUCLEOTIDE SEQUENCE</scope>
    <source>
        <strain evidence="3">CGMCC 1.16134</strain>
    </source>
</reference>
<keyword evidence="4" id="KW-1185">Reference proteome</keyword>
<comment type="caution">
    <text evidence="3">The sequence shown here is derived from an EMBL/GenBank/DDBJ whole genome shotgun (WGS) entry which is preliminary data.</text>
</comment>
<accession>A0A917CDS1</accession>
<sequence length="219" mass="22700">MKKKTIVAASIAGMLATGSAGVYAGSNLQQIKAYLNHGIGVQVNGADYTMVDGNGKKLTPITYEGLTYLPTRSVANALKVPVTFDAANNKVVIGSSSGASSNPSPGTGKAPADSGARSKYLPADFPIPKDAVVTEVVDGVDEGKKQVLLIYLTKDSIDSVGKLYTQYVDSKNIQEGTKVVEDGSLVITGKLGNSVVSIIGSPSGSKPGYNEITITWAEE</sequence>
<dbReference type="RefSeq" id="WP_189026787.1">
    <property type="nucleotide sequence ID" value="NZ_BMKR01000012.1"/>
</dbReference>
<name>A0A917CDS1_9BACL</name>
<dbReference type="AlphaFoldDB" id="A0A917CDS1"/>
<proteinExistence type="predicted"/>
<reference evidence="3" key="1">
    <citation type="journal article" date="2014" name="Int. J. Syst. Evol. Microbiol.">
        <title>Complete genome sequence of Corynebacterium casei LMG S-19264T (=DSM 44701T), isolated from a smear-ripened cheese.</title>
        <authorList>
            <consortium name="US DOE Joint Genome Institute (JGI-PGF)"/>
            <person name="Walter F."/>
            <person name="Albersmeier A."/>
            <person name="Kalinowski J."/>
            <person name="Ruckert C."/>
        </authorList>
    </citation>
    <scope>NUCLEOTIDE SEQUENCE</scope>
    <source>
        <strain evidence="3">CGMCC 1.16134</strain>
    </source>
</reference>
<feature type="signal peptide" evidence="2">
    <location>
        <begin position="1"/>
        <end position="24"/>
    </location>
</feature>
<keyword evidence="2" id="KW-0732">Signal</keyword>
<evidence type="ECO:0000313" key="3">
    <source>
        <dbReference type="EMBL" id="GGF85584.1"/>
    </source>
</evidence>
<dbReference type="EMBL" id="BMKR01000012">
    <property type="protein sequence ID" value="GGF85584.1"/>
    <property type="molecule type" value="Genomic_DNA"/>
</dbReference>
<evidence type="ECO:0000256" key="1">
    <source>
        <dbReference type="SAM" id="MobiDB-lite"/>
    </source>
</evidence>
<feature type="chain" id="PRO_5037204016" description="Copper amine oxidase-like N-terminal domain-containing protein" evidence="2">
    <location>
        <begin position="25"/>
        <end position="219"/>
    </location>
</feature>